<feature type="chain" id="PRO_5033982375" description="Spartin" evidence="19">
    <location>
        <begin position="26"/>
        <end position="874"/>
    </location>
</feature>
<evidence type="ECO:0000313" key="22">
    <source>
        <dbReference type="Proteomes" id="UP000694415"/>
    </source>
</evidence>
<keyword evidence="12" id="KW-0445">Lipid transport</keyword>
<evidence type="ECO:0000313" key="21">
    <source>
        <dbReference type="Ensembl" id="ENSMSIP00000013066.1"/>
    </source>
</evidence>
<dbReference type="Proteomes" id="UP000694415">
    <property type="component" value="Unplaced"/>
</dbReference>
<feature type="region of interest" description="Disordered" evidence="18">
    <location>
        <begin position="838"/>
        <end position="874"/>
    </location>
</feature>
<dbReference type="GO" id="GO:0016042">
    <property type="term" value="P:lipid catabolic process"/>
    <property type="evidence" value="ECO:0007669"/>
    <property type="project" value="UniProtKB-KW"/>
</dbReference>
<evidence type="ECO:0000256" key="2">
    <source>
        <dbReference type="ARBA" id="ARBA00004496"/>
    </source>
</evidence>
<evidence type="ECO:0000256" key="9">
    <source>
        <dbReference type="ARBA" id="ARBA00022843"/>
    </source>
</evidence>
<dbReference type="InterPro" id="IPR009686">
    <property type="entry name" value="Senescence/spartin_C"/>
</dbReference>
<keyword evidence="11" id="KW-0007">Acetylation</keyword>
<keyword evidence="19" id="KW-0732">Signal</keyword>
<evidence type="ECO:0000256" key="3">
    <source>
        <dbReference type="ARBA" id="ARBA00004502"/>
    </source>
</evidence>
<dbReference type="InterPro" id="IPR007330">
    <property type="entry name" value="MIT_dom"/>
</dbReference>
<dbReference type="GO" id="GO:0030514">
    <property type="term" value="P:negative regulation of BMP signaling pathway"/>
    <property type="evidence" value="ECO:0007669"/>
    <property type="project" value="TreeGrafter"/>
</dbReference>
<dbReference type="PANTHER" id="PTHR21068">
    <property type="entry name" value="SPARTIN"/>
    <property type="match status" value="1"/>
</dbReference>
<evidence type="ECO:0000256" key="14">
    <source>
        <dbReference type="ARBA" id="ARBA00023121"/>
    </source>
</evidence>
<evidence type="ECO:0000256" key="5">
    <source>
        <dbReference type="ARBA" id="ARBA00022490"/>
    </source>
</evidence>
<feature type="region of interest" description="Disordered" evidence="18">
    <location>
        <begin position="549"/>
        <end position="624"/>
    </location>
</feature>
<comment type="function">
    <text evidence="15">Lipophagy receptor that plays an important role in lipid droplet (LD) turnover in motor neurons. Localizes to LDs and interacts with components of the autophagy machinery, such as MAP1LC3A/C proteins to deliver LDs to autophagosomes for degradation via lipophagy. Lipid transfer protein required for lipid droplet degradation, including by lipophagy. Can bind and transfer all lipid species found in lipid droplets, from phospholipids to triglycerides and sterol esters but the direction of lipid transfer by spartin and its cargos are unknown. May be implicated in endosomal trafficking, or microtubule dynamics, or both. Participates in cytokinesis.</text>
</comment>
<feature type="domain" description="MIT" evidence="20">
    <location>
        <begin position="219"/>
        <end position="297"/>
    </location>
</feature>
<evidence type="ECO:0000256" key="13">
    <source>
        <dbReference type="ARBA" id="ARBA00023098"/>
    </source>
</evidence>
<keyword evidence="6" id="KW-1017">Isopeptide bond</keyword>
<feature type="compositionally biased region" description="Basic and acidic residues" evidence="18">
    <location>
        <begin position="853"/>
        <end position="863"/>
    </location>
</feature>
<keyword evidence="10" id="KW-0442">Lipid degradation</keyword>
<dbReference type="GeneTree" id="ENSGT00390000012235"/>
<comment type="subunit">
    <text evidence="16">Interacts with ITCH and WWP1. Interacts (via MIT domain) with IST1; leading to the recruitment of SPART to midbodies. Interacts with MAP1LC3A and MAP1LC3C.</text>
</comment>
<evidence type="ECO:0000256" key="15">
    <source>
        <dbReference type="ARBA" id="ARBA00054810"/>
    </source>
</evidence>
<keyword evidence="4" id="KW-0813">Transport</keyword>
<evidence type="ECO:0000256" key="12">
    <source>
        <dbReference type="ARBA" id="ARBA00023055"/>
    </source>
</evidence>
<keyword evidence="13" id="KW-0443">Lipid metabolism</keyword>
<evidence type="ECO:0000256" key="17">
    <source>
        <dbReference type="ARBA" id="ARBA00067916"/>
    </source>
</evidence>
<keyword evidence="8" id="KW-0551">Lipid droplet</keyword>
<evidence type="ECO:0000256" key="16">
    <source>
        <dbReference type="ARBA" id="ARBA00064034"/>
    </source>
</evidence>
<dbReference type="GO" id="GO:0061952">
    <property type="term" value="P:midbody abscission"/>
    <property type="evidence" value="ECO:0007669"/>
    <property type="project" value="Ensembl"/>
</dbReference>
<evidence type="ECO:0000256" key="19">
    <source>
        <dbReference type="SAM" id="SignalP"/>
    </source>
</evidence>
<evidence type="ECO:0000256" key="1">
    <source>
        <dbReference type="ARBA" id="ARBA00004214"/>
    </source>
</evidence>
<keyword evidence="7" id="KW-0597">Phosphoprotein</keyword>
<comment type="subcellular location">
    <subcellularLocation>
        <location evidence="2">Cytoplasm</location>
    </subcellularLocation>
    <subcellularLocation>
        <location evidence="3">Lipid droplet</location>
    </subcellularLocation>
    <subcellularLocation>
        <location evidence="1">Midbody</location>
    </subcellularLocation>
</comment>
<feature type="compositionally biased region" description="Low complexity" evidence="18">
    <location>
        <begin position="346"/>
        <end position="371"/>
    </location>
</feature>
<name>A0A8C6GZ64_MUSSI</name>
<dbReference type="FunFam" id="1.20.58.80:FF:000009">
    <property type="entry name" value="spartin isoform X1"/>
    <property type="match status" value="1"/>
</dbReference>
<organism evidence="21 22">
    <name type="scientific">Mus spicilegus</name>
    <name type="common">Mound-building mouse</name>
    <dbReference type="NCBI Taxonomy" id="10103"/>
    <lineage>
        <taxon>Eukaryota</taxon>
        <taxon>Metazoa</taxon>
        <taxon>Chordata</taxon>
        <taxon>Craniata</taxon>
        <taxon>Vertebrata</taxon>
        <taxon>Euteleostomi</taxon>
        <taxon>Mammalia</taxon>
        <taxon>Eutheria</taxon>
        <taxon>Euarchontoglires</taxon>
        <taxon>Glires</taxon>
        <taxon>Rodentia</taxon>
        <taxon>Myomorpha</taxon>
        <taxon>Muroidea</taxon>
        <taxon>Muridae</taxon>
        <taxon>Murinae</taxon>
        <taxon>Mus</taxon>
        <taxon>Mus</taxon>
    </lineage>
</organism>
<accession>A0A8C6GZ64</accession>
<proteinExistence type="predicted"/>
<feature type="region of interest" description="Disordered" evidence="18">
    <location>
        <begin position="313"/>
        <end position="378"/>
    </location>
</feature>
<evidence type="ECO:0000256" key="10">
    <source>
        <dbReference type="ARBA" id="ARBA00022963"/>
    </source>
</evidence>
<dbReference type="Ensembl" id="ENSMSIT00000016566.1">
    <property type="protein sequence ID" value="ENSMSIP00000013066.1"/>
    <property type="gene ID" value="ENSMSIG00000011308.1"/>
</dbReference>
<dbReference type="CDD" id="cd02679">
    <property type="entry name" value="MIT_spastin"/>
    <property type="match status" value="1"/>
</dbReference>
<dbReference type="GO" id="GO:0061724">
    <property type="term" value="P:lipophagy"/>
    <property type="evidence" value="ECO:0007669"/>
    <property type="project" value="Ensembl"/>
</dbReference>
<evidence type="ECO:0000256" key="4">
    <source>
        <dbReference type="ARBA" id="ARBA00022448"/>
    </source>
</evidence>
<dbReference type="GO" id="GO:0030496">
    <property type="term" value="C:midbody"/>
    <property type="evidence" value="ECO:0007669"/>
    <property type="project" value="UniProtKB-SubCell"/>
</dbReference>
<feature type="compositionally biased region" description="Low complexity" evidence="18">
    <location>
        <begin position="572"/>
        <end position="582"/>
    </location>
</feature>
<dbReference type="GO" id="GO:0005829">
    <property type="term" value="C:cytosol"/>
    <property type="evidence" value="ECO:0007669"/>
    <property type="project" value="Ensembl"/>
</dbReference>
<dbReference type="Pfam" id="PF06911">
    <property type="entry name" value="Senescence"/>
    <property type="match status" value="1"/>
</dbReference>
<dbReference type="GO" id="GO:0005741">
    <property type="term" value="C:mitochondrial outer membrane"/>
    <property type="evidence" value="ECO:0007669"/>
    <property type="project" value="Ensembl"/>
</dbReference>
<feature type="compositionally biased region" description="Basic residues" evidence="18">
    <location>
        <begin position="587"/>
        <end position="596"/>
    </location>
</feature>
<dbReference type="GO" id="GO:0051881">
    <property type="term" value="P:regulation of mitochondrial membrane potential"/>
    <property type="evidence" value="ECO:0007669"/>
    <property type="project" value="Ensembl"/>
</dbReference>
<reference evidence="21" key="1">
    <citation type="submission" date="2025-08" db="UniProtKB">
        <authorList>
            <consortium name="Ensembl"/>
        </authorList>
    </citation>
    <scope>IDENTIFICATION</scope>
</reference>
<evidence type="ECO:0000256" key="11">
    <source>
        <dbReference type="ARBA" id="ARBA00022990"/>
    </source>
</evidence>
<protein>
    <recommendedName>
        <fullName evidence="17">Spartin</fullName>
    </recommendedName>
</protein>
<reference evidence="21" key="2">
    <citation type="submission" date="2025-09" db="UniProtKB">
        <authorList>
            <consortium name="Ensembl"/>
        </authorList>
    </citation>
    <scope>IDENTIFICATION</scope>
</reference>
<dbReference type="GO" id="GO:0008289">
    <property type="term" value="F:lipid binding"/>
    <property type="evidence" value="ECO:0007669"/>
    <property type="project" value="UniProtKB-KW"/>
</dbReference>
<sequence>MRFWFVSWFCFYVTDLTLCTGQARSQVPGNHLFSQSSVSDPGLPLAAGSCHCRGTAGPFGGPRAAGTECAGAVRRGLGLAEAGGCVGPAVARSPWALGLGADRWLPVRLWKVRVGRSSAPRPCGDAWAGPDLEGVTRGFVSRVHPGTPSGGGGCGPGPGGILLRALLPRKFPEVLLRLFQLVLKEPSPIFRLLQLWPGERRSEMEREPENGEPAEIKIIKEAYEKAFMFVNKGLNTDELGQKEDAKNYYKQGIGHLLRGISIAAAEPGHTGPAWEAARQMQQKMKETLQNVRTRLEILEKGLATSLRNDLQDVPKLYPEFPPKDACKKSPEQESVSTAPQRAEVDGSASAAGAGPSGAPSALLVPSPSCPAEAPPAYSPQAAEGHYTVSYGTDSGEFSSVGEDFYRNRSQPPPLETLGLDADELILIPNGVQIFFVNPAGEVSAPSYPGYLRIVRFLDNSLDTVLNRPPGFLQVCDWLYPLVPDRSPVLKCTVGAYMFPDTMLQAAGCFVGVVLSSELPEDDRELFEDLLRQMSDLRLQANWNREEDEFQIPGRSSHPSEPPKEASGTDVRQSSSSGSSIDQGSKDARHKGKRGKKTKDSSEEVNLSQIVPCEPSSEEKSKELPEWSEKVAHNILSGASWVSWGLVKGAEFTGKAIQKGASKLRERIQPEEKPVEVSPAVTRGLYIAKQATGGAAKVSQLLVDGVCTVANCVGKELAPHVKKHGSKLVPESLKRDKDGKSALDGAMVVAASSVQGFSTVWQGLECAAKCIVNNVSAETVQTVRYKYGHNAGEATHNAVDSAINVGLTAYNIDNIGIKAMVKKTAKQTGHTLLEDYQIVERPQRESQGGATSTEGRRDIGKQVEEEQPGAGKRDK</sequence>
<keyword evidence="5" id="KW-0963">Cytoplasm</keyword>
<dbReference type="SUPFAM" id="SSF116846">
    <property type="entry name" value="MIT domain"/>
    <property type="match status" value="1"/>
</dbReference>
<dbReference type="InterPro" id="IPR045036">
    <property type="entry name" value="Spartin-like"/>
</dbReference>
<keyword evidence="14" id="KW-0446">Lipid-binding</keyword>
<keyword evidence="9" id="KW-0832">Ubl conjugation</keyword>
<evidence type="ECO:0000256" key="7">
    <source>
        <dbReference type="ARBA" id="ARBA00022553"/>
    </source>
</evidence>
<dbReference type="GO" id="GO:0005886">
    <property type="term" value="C:plasma membrane"/>
    <property type="evidence" value="ECO:0007669"/>
    <property type="project" value="TreeGrafter"/>
</dbReference>
<dbReference type="AlphaFoldDB" id="A0A8C6GZ64"/>
<evidence type="ECO:0000256" key="6">
    <source>
        <dbReference type="ARBA" id="ARBA00022499"/>
    </source>
</evidence>
<keyword evidence="22" id="KW-1185">Reference proteome</keyword>
<dbReference type="InterPro" id="IPR036181">
    <property type="entry name" value="MIT_dom_sf"/>
</dbReference>
<evidence type="ECO:0000256" key="18">
    <source>
        <dbReference type="SAM" id="MobiDB-lite"/>
    </source>
</evidence>
<dbReference type="GO" id="GO:0031625">
    <property type="term" value="F:ubiquitin protein ligase binding"/>
    <property type="evidence" value="ECO:0007669"/>
    <property type="project" value="Ensembl"/>
</dbReference>
<dbReference type="GO" id="GO:0005811">
    <property type="term" value="C:lipid droplet"/>
    <property type="evidence" value="ECO:0007669"/>
    <property type="project" value="UniProtKB-SubCell"/>
</dbReference>
<evidence type="ECO:0000256" key="8">
    <source>
        <dbReference type="ARBA" id="ARBA00022677"/>
    </source>
</evidence>
<evidence type="ECO:0000259" key="20">
    <source>
        <dbReference type="SMART" id="SM00745"/>
    </source>
</evidence>
<dbReference type="Gene3D" id="1.20.58.80">
    <property type="entry name" value="Phosphotransferase system, lactose/cellobiose-type IIA subunit"/>
    <property type="match status" value="1"/>
</dbReference>
<feature type="compositionally biased region" description="Basic and acidic residues" evidence="18">
    <location>
        <begin position="321"/>
        <end position="331"/>
    </location>
</feature>
<dbReference type="GO" id="GO:0006869">
    <property type="term" value="P:lipid transport"/>
    <property type="evidence" value="ECO:0007669"/>
    <property type="project" value="UniProtKB-KW"/>
</dbReference>
<dbReference type="PANTHER" id="PTHR21068:SF43">
    <property type="entry name" value="SPARTIN"/>
    <property type="match status" value="1"/>
</dbReference>
<feature type="signal peptide" evidence="19">
    <location>
        <begin position="1"/>
        <end position="25"/>
    </location>
</feature>
<dbReference type="SMART" id="SM00745">
    <property type="entry name" value="MIT"/>
    <property type="match status" value="1"/>
</dbReference>